<evidence type="ECO:0000313" key="2">
    <source>
        <dbReference type="EMBL" id="CAD7401845.1"/>
    </source>
</evidence>
<keyword evidence="1" id="KW-0472">Membrane</keyword>
<dbReference type="EMBL" id="OD001431">
    <property type="protein sequence ID" value="CAD7401845.1"/>
    <property type="molecule type" value="Genomic_DNA"/>
</dbReference>
<feature type="transmembrane region" description="Helical" evidence="1">
    <location>
        <begin position="113"/>
        <end position="134"/>
    </location>
</feature>
<keyword evidence="1" id="KW-1133">Transmembrane helix</keyword>
<feature type="transmembrane region" description="Helical" evidence="1">
    <location>
        <begin position="25"/>
        <end position="47"/>
    </location>
</feature>
<accession>A0A7R9CSQ7</accession>
<feature type="transmembrane region" description="Helical" evidence="1">
    <location>
        <begin position="146"/>
        <end position="168"/>
    </location>
</feature>
<protein>
    <submittedName>
        <fullName evidence="2">Uncharacterized protein</fullName>
    </submittedName>
</protein>
<reference evidence="2" key="1">
    <citation type="submission" date="2020-11" db="EMBL/GenBank/DDBJ databases">
        <authorList>
            <person name="Tran Van P."/>
        </authorList>
    </citation>
    <scope>NUCLEOTIDE SEQUENCE</scope>
</reference>
<gene>
    <name evidence="2" type="ORF">TPSB3V08_LOCUS3284</name>
</gene>
<evidence type="ECO:0000256" key="1">
    <source>
        <dbReference type="SAM" id="Phobius"/>
    </source>
</evidence>
<name>A0A7R9CSQ7_TIMPO</name>
<dbReference type="AlphaFoldDB" id="A0A7R9CSQ7"/>
<organism evidence="2">
    <name type="scientific">Timema poppense</name>
    <name type="common">Walking stick</name>
    <dbReference type="NCBI Taxonomy" id="170557"/>
    <lineage>
        <taxon>Eukaryota</taxon>
        <taxon>Metazoa</taxon>
        <taxon>Ecdysozoa</taxon>
        <taxon>Arthropoda</taxon>
        <taxon>Hexapoda</taxon>
        <taxon>Insecta</taxon>
        <taxon>Pterygota</taxon>
        <taxon>Neoptera</taxon>
        <taxon>Polyneoptera</taxon>
        <taxon>Phasmatodea</taxon>
        <taxon>Timematodea</taxon>
        <taxon>Timematoidea</taxon>
        <taxon>Timematidae</taxon>
        <taxon>Timema</taxon>
    </lineage>
</organism>
<feature type="transmembrane region" description="Helical" evidence="1">
    <location>
        <begin position="79"/>
        <end position="101"/>
    </location>
</feature>
<sequence length="195" mass="21044">MFSNNSPPPRSPSYLVTGALPDGQWWRFLYCSLLNFLSLLVCLIGATMFAKTSVVILAIVCMCLLSAIISFLIEDPKESLFFLPMFFGLGYLGLCTCVGAASVSRSLLSRPGVLVVAGSIESVAGSTAVGVRVMGPGFNSPIVRSLKFIIAVTSPSPAIVPLRLFILLHSLPKQNRTQSQHELILKYTDPSFVLC</sequence>
<proteinExistence type="predicted"/>
<feature type="transmembrane region" description="Helical" evidence="1">
    <location>
        <begin position="54"/>
        <end position="73"/>
    </location>
</feature>
<keyword evidence="1" id="KW-0812">Transmembrane</keyword>